<name>A0ABY4IHB3_9MICO</name>
<evidence type="ECO:0000313" key="9">
    <source>
        <dbReference type="EMBL" id="UPL12154.1"/>
    </source>
</evidence>
<keyword evidence="7" id="KW-0411">Iron-sulfur</keyword>
<keyword evidence="6" id="KW-0408">Iron</keyword>
<dbReference type="EMBL" id="CP078076">
    <property type="protein sequence ID" value="UPL12154.1"/>
    <property type="molecule type" value="Genomic_DNA"/>
</dbReference>
<dbReference type="PANTHER" id="PTHR43809:SF1">
    <property type="entry name" value="NITRITE REDUCTASE (NADH) LARGE SUBUNIT"/>
    <property type="match status" value="1"/>
</dbReference>
<evidence type="ECO:0000256" key="4">
    <source>
        <dbReference type="ARBA" id="ARBA00022723"/>
    </source>
</evidence>
<reference evidence="9 10" key="1">
    <citation type="submission" date="2021-06" db="EMBL/GenBank/DDBJ databases">
        <title>Genome-based taxonomic framework of Microbacterium strains isolated from marine environment, the description of four new species and reclassification of four preexisting species.</title>
        <authorList>
            <person name="Lee S.D."/>
            <person name="Kim S.-M."/>
            <person name="Byeon Y.-S."/>
            <person name="Yang H.L."/>
            <person name="Kim I.S."/>
        </authorList>
    </citation>
    <scope>NUCLEOTIDE SEQUENCE [LARGE SCALE GENOMIC DNA]</scope>
    <source>
        <strain evidence="9 10">SSW1-51</strain>
    </source>
</reference>
<sequence>MDDSASRRTEVLIVGAGPAAHAFVAHLLGDPCDDVRVTVIGDEGRLPYDRTRLYRLVRGDDPADLDLDRGVFRDDRVRLIRDDRVRKIDRKLRRVRTRSGRVYMYDVLVLATGRHPVRPTLDGAGLPGCFTFQSAADASALRAHVHAPRGEQWRRPRATVVGDGPGGFAAALALAESGVEVAVVHERGDHADPGRRTSAAVDALLRERGIAVRRSTRVTRIDADESGAVASIEFHDGSFARTDAVVFAPAVRPRDELARNAGLTVVPGGGVLVDADGRTSDPHILAVGSVAVAADDEPGPRAPGGGGRVADRMREAVATTRTRWLTTIVRAGGVEFTDLRSSPDGETVGVVVPLADAPGRIAGDLLLSEDGRVLLGATVLGDEDRLATLRAAADDGARARAVSELLREHESDVTCGHALLTGPSPVTAVTERREHGLSGLAEFPESAECAFCARAVARRLIARAGAVAIGSGRRGVPERGPVGRPRTRETVLGVTLAVAGELSGAQLVLIGRLAEEHGLRVRPSDGGVLELRGASAAEVPAVLGRLRAAGLEAATRDGGGRFVEARTTGSVTRRREESPA</sequence>
<evidence type="ECO:0000313" key="10">
    <source>
        <dbReference type="Proteomes" id="UP000831467"/>
    </source>
</evidence>
<evidence type="ECO:0000256" key="5">
    <source>
        <dbReference type="ARBA" id="ARBA00023002"/>
    </source>
</evidence>
<evidence type="ECO:0000259" key="8">
    <source>
        <dbReference type="Pfam" id="PF07992"/>
    </source>
</evidence>
<comment type="cofactor">
    <cofactor evidence="1">
        <name>siroheme</name>
        <dbReference type="ChEBI" id="CHEBI:60052"/>
    </cofactor>
</comment>
<organism evidence="9 10">
    <name type="scientific">Microbacterium sufflavum</name>
    <dbReference type="NCBI Taxonomy" id="2851649"/>
    <lineage>
        <taxon>Bacteria</taxon>
        <taxon>Bacillati</taxon>
        <taxon>Actinomycetota</taxon>
        <taxon>Actinomycetes</taxon>
        <taxon>Micrococcales</taxon>
        <taxon>Microbacteriaceae</taxon>
        <taxon>Microbacterium</taxon>
    </lineage>
</organism>
<dbReference type="InterPro" id="IPR036136">
    <property type="entry name" value="Nit/Sulf_reduc_fer-like_dom_sf"/>
</dbReference>
<dbReference type="PANTHER" id="PTHR43809">
    <property type="entry name" value="NITRITE REDUCTASE (NADH) LARGE SUBUNIT"/>
    <property type="match status" value="1"/>
</dbReference>
<dbReference type="InterPro" id="IPR036188">
    <property type="entry name" value="FAD/NAD-bd_sf"/>
</dbReference>
<gene>
    <name evidence="9" type="ORF">KV394_13995</name>
</gene>
<protein>
    <submittedName>
        <fullName evidence="9">FAD-dependent oxidoreductase</fullName>
    </submittedName>
</protein>
<dbReference type="RefSeq" id="WP_247981699.1">
    <property type="nucleotide sequence ID" value="NZ_CP078076.1"/>
</dbReference>
<keyword evidence="5" id="KW-0560">Oxidoreductase</keyword>
<dbReference type="InterPro" id="IPR052034">
    <property type="entry name" value="NasD-like"/>
</dbReference>
<comment type="pathway">
    <text evidence="2">Nitrogen metabolism; nitrate reduction (assimilation).</text>
</comment>
<dbReference type="Gene3D" id="3.50.50.60">
    <property type="entry name" value="FAD/NAD(P)-binding domain"/>
    <property type="match status" value="2"/>
</dbReference>
<proteinExistence type="predicted"/>
<dbReference type="Pfam" id="PF07992">
    <property type="entry name" value="Pyr_redox_2"/>
    <property type="match status" value="1"/>
</dbReference>
<evidence type="ECO:0000256" key="7">
    <source>
        <dbReference type="ARBA" id="ARBA00023014"/>
    </source>
</evidence>
<accession>A0ABY4IHB3</accession>
<dbReference type="PRINTS" id="PR00368">
    <property type="entry name" value="FADPNR"/>
</dbReference>
<evidence type="ECO:0000256" key="6">
    <source>
        <dbReference type="ARBA" id="ARBA00023004"/>
    </source>
</evidence>
<evidence type="ECO:0000256" key="3">
    <source>
        <dbReference type="ARBA" id="ARBA00022617"/>
    </source>
</evidence>
<keyword evidence="4" id="KW-0479">Metal-binding</keyword>
<keyword evidence="10" id="KW-1185">Reference proteome</keyword>
<dbReference type="Proteomes" id="UP000831467">
    <property type="component" value="Chromosome"/>
</dbReference>
<dbReference type="SUPFAM" id="SSF51905">
    <property type="entry name" value="FAD/NAD(P)-binding domain"/>
    <property type="match status" value="1"/>
</dbReference>
<dbReference type="SUPFAM" id="SSF55124">
    <property type="entry name" value="Nitrite/Sulfite reductase N-terminal domain-like"/>
    <property type="match status" value="1"/>
</dbReference>
<keyword evidence="3" id="KW-0349">Heme</keyword>
<dbReference type="InterPro" id="IPR023753">
    <property type="entry name" value="FAD/NAD-binding_dom"/>
</dbReference>
<evidence type="ECO:0000256" key="1">
    <source>
        <dbReference type="ARBA" id="ARBA00001929"/>
    </source>
</evidence>
<feature type="domain" description="FAD/NAD(P)-binding" evidence="8">
    <location>
        <begin position="10"/>
        <end position="295"/>
    </location>
</feature>
<evidence type="ECO:0000256" key="2">
    <source>
        <dbReference type="ARBA" id="ARBA00005096"/>
    </source>
</evidence>